<dbReference type="InterPro" id="IPR037284">
    <property type="entry name" value="SUF_FeS_clus_asmbl_SufBD_sf"/>
</dbReference>
<organism evidence="3 4">
    <name type="scientific">Pseudoclavibacter caeni</name>
    <dbReference type="NCBI Taxonomy" id="908846"/>
    <lineage>
        <taxon>Bacteria</taxon>
        <taxon>Bacillati</taxon>
        <taxon>Actinomycetota</taxon>
        <taxon>Actinomycetes</taxon>
        <taxon>Micrococcales</taxon>
        <taxon>Microbacteriaceae</taxon>
        <taxon>Pseudoclavibacter</taxon>
    </lineage>
</organism>
<comment type="caution">
    <text evidence="3">The sequence shown here is derived from an EMBL/GenBank/DDBJ whole genome shotgun (WGS) entry which is preliminary data.</text>
</comment>
<accession>A0A7C8FL15</accession>
<dbReference type="GO" id="GO:0016226">
    <property type="term" value="P:iron-sulfur cluster assembly"/>
    <property type="evidence" value="ECO:0007669"/>
    <property type="project" value="InterPro"/>
</dbReference>
<protein>
    <submittedName>
        <fullName evidence="3">Fe-S cluster assembly protein SufD</fullName>
    </submittedName>
</protein>
<comment type="similarity">
    <text evidence="1">Belongs to the iron-sulfur cluster assembly SufBD family.</text>
</comment>
<dbReference type="SUPFAM" id="SSF101960">
    <property type="entry name" value="Stabilizer of iron transporter SufD"/>
    <property type="match status" value="1"/>
</dbReference>
<dbReference type="Pfam" id="PF01458">
    <property type="entry name" value="SUFBD_core"/>
    <property type="match status" value="1"/>
</dbReference>
<dbReference type="OrthoDB" id="9803529at2"/>
<dbReference type="NCBIfam" id="TIGR01981">
    <property type="entry name" value="sufD"/>
    <property type="match status" value="1"/>
</dbReference>
<gene>
    <name evidence="3" type="primary">sufD</name>
    <name evidence="3" type="ORF">F8O02_03095</name>
</gene>
<dbReference type="PANTHER" id="PTHR43575">
    <property type="entry name" value="PROTEIN ABCI7, CHLOROPLASTIC"/>
    <property type="match status" value="1"/>
</dbReference>
<evidence type="ECO:0000313" key="4">
    <source>
        <dbReference type="Proteomes" id="UP000481339"/>
    </source>
</evidence>
<evidence type="ECO:0000313" key="3">
    <source>
        <dbReference type="EMBL" id="KAB1632863.1"/>
    </source>
</evidence>
<evidence type="ECO:0000259" key="2">
    <source>
        <dbReference type="Pfam" id="PF01458"/>
    </source>
</evidence>
<dbReference type="PANTHER" id="PTHR43575:SF1">
    <property type="entry name" value="PROTEIN ABCI7, CHLOROPLASTIC"/>
    <property type="match status" value="1"/>
</dbReference>
<dbReference type="InterPro" id="IPR055346">
    <property type="entry name" value="Fe-S_cluster_assembly_SufBD"/>
</dbReference>
<proteinExistence type="inferred from homology"/>
<name>A0A7C8FL15_9MICO</name>
<dbReference type="AlphaFoldDB" id="A0A7C8FL15"/>
<dbReference type="InterPro" id="IPR011542">
    <property type="entry name" value="SUF_FeS_clus_asmbl_SufD"/>
</dbReference>
<keyword evidence="4" id="KW-1185">Reference proteome</keyword>
<dbReference type="InterPro" id="IPR000825">
    <property type="entry name" value="SUF_FeS_clus_asmbl_SufBD_core"/>
</dbReference>
<dbReference type="Proteomes" id="UP000481339">
    <property type="component" value="Unassembled WGS sequence"/>
</dbReference>
<dbReference type="EMBL" id="WBKA01000002">
    <property type="protein sequence ID" value="KAB1632863.1"/>
    <property type="molecule type" value="Genomic_DNA"/>
</dbReference>
<feature type="domain" description="SUF system FeS cluster assembly SufBD core" evidence="2">
    <location>
        <begin position="132"/>
        <end position="354"/>
    </location>
</feature>
<sequence>MTQQAVREHDGYRVPVQTRSQRFASTDVADFERPSSRELVWKNTPLKRLEPVLGELDGSPAPYTADAPAGVSIAWVDRDDPRVGSSHTKPEDYVSALAWSRFERALAVDIPQDAELASPVVITRAELGSTPRAAHTVITAGAHSRAIVVLENRGEANLAENVEIVAGPEANLTVVTLQEWGDDAVHDAEHFIQVGRGANVRHIEVNLGGALVRVNPSARFAGPGANVELDGVYFADAHQFLEQQVYVDHNEPNCVSRVTYKGALQGEGARSAWVGDVLIRAEAEGTDTYEQNRNLLLTLGARADSVPNLEIETGEIIGAGHASATGRFDEEQLFYFQARGISEEEAKRMVVRGFLVEVIQRIGHQPLEERLEKAIEAELYRVPLTDVEAVRGVHRAEEE</sequence>
<dbReference type="RefSeq" id="WP_158035785.1">
    <property type="nucleotide sequence ID" value="NZ_BAAAZV010000003.1"/>
</dbReference>
<evidence type="ECO:0000256" key="1">
    <source>
        <dbReference type="ARBA" id="ARBA00043967"/>
    </source>
</evidence>
<reference evidence="3 4" key="1">
    <citation type="submission" date="2019-09" db="EMBL/GenBank/DDBJ databases">
        <title>Phylogeny of genus Pseudoclavibacter and closely related genus.</title>
        <authorList>
            <person name="Li Y."/>
        </authorList>
    </citation>
    <scope>NUCLEOTIDE SEQUENCE [LARGE SCALE GENOMIC DNA]</scope>
    <source>
        <strain evidence="3 4">JCM 16921</strain>
    </source>
</reference>